<accession>A0A6A5KLN9</accession>
<feature type="compositionally biased region" description="Basic and acidic residues" evidence="3">
    <location>
        <begin position="51"/>
        <end position="63"/>
    </location>
</feature>
<proteinExistence type="predicted"/>
<dbReference type="GO" id="GO:0031591">
    <property type="term" value="P:wybutosine biosynthetic process"/>
    <property type="evidence" value="ECO:0007669"/>
    <property type="project" value="InterPro"/>
</dbReference>
<dbReference type="GO" id="GO:0102522">
    <property type="term" value="F:tRNA 4-demethylwyosine alpha-amino-alpha-carboxypropyltransferase activity"/>
    <property type="evidence" value="ECO:0007669"/>
    <property type="project" value="UniProtKB-EC"/>
</dbReference>
<evidence type="ECO:0000259" key="4">
    <source>
        <dbReference type="PROSITE" id="PS51684"/>
    </source>
</evidence>
<dbReference type="GO" id="GO:0008757">
    <property type="term" value="F:S-adenosylmethionine-dependent methyltransferase activity"/>
    <property type="evidence" value="ECO:0007669"/>
    <property type="project" value="InterPro"/>
</dbReference>
<dbReference type="Proteomes" id="UP000800040">
    <property type="component" value="Unassembled WGS sequence"/>
</dbReference>
<feature type="domain" description="SAM-dependent methyltransferase TRM5/TYW2-type" evidence="4">
    <location>
        <begin position="228"/>
        <end position="542"/>
    </location>
</feature>
<keyword evidence="6" id="KW-1185">Reference proteome</keyword>
<dbReference type="GO" id="GO:0030488">
    <property type="term" value="P:tRNA methylation"/>
    <property type="evidence" value="ECO:0007669"/>
    <property type="project" value="TreeGrafter"/>
</dbReference>
<sequence length="542" mass="61144">MNQEIPQAKVVLVVSKQHVKTVKSALERFGKLDRNSKITPEPQRQQQPRGAEGEAHSTPDARFPRLQFDVDIGRYVDPSTIKKTTTESDEERMRIPTLIQYPSTLCAPNEPPDTEEDLKFKYELLEDLVLSYLFKNISISYHLTSSSRTSPVSMSPLHKALSEALNTLPESVLASLHLTPEALVSSFPDGYSVYKPMLLLPHNAFSASPWKTLLATHPIDSSLLHPVWHRMSEAVDTTHVAINSPIPLQTSSPSHPTPASEHSQDNILRSPINLTPLHGDFGPPPTPQTMTSPTPSDFESALWVHTKQNGIYQTWAPLYTMFSRGNIREKTRILHLPPSVSDNNDDDDEVPSAAVDLYAGIGYFAFSYKKSGDGMRNTRIKQVLCWELNPWSVEGLRRGAHMNAWTCTIITTLDDIQAHTNRVSEPDFYVFHMDNQDADPSFNIARFPVRHVNLGLLPSSERAWPVALRMLDRERGGWIHVHENVGMKDIELRTRGLESEFRKLVRDGQNKKMESVRVEHVERVKMYAPGVVHCVFDVFVGV</sequence>
<dbReference type="PROSITE" id="PS51684">
    <property type="entry name" value="SAM_MT_TRM5_TYW2"/>
    <property type="match status" value="1"/>
</dbReference>
<evidence type="ECO:0000256" key="2">
    <source>
        <dbReference type="ARBA" id="ARBA00049400"/>
    </source>
</evidence>
<gene>
    <name evidence="5" type="ORF">BDW02DRAFT_486661</name>
</gene>
<evidence type="ECO:0000256" key="3">
    <source>
        <dbReference type="SAM" id="MobiDB-lite"/>
    </source>
</evidence>
<dbReference type="PANTHER" id="PTHR23245:SF25">
    <property type="entry name" value="TRNA WYBUTOSINE-SYNTHESIZING PROTEIN 2 HOMOLOG"/>
    <property type="match status" value="1"/>
</dbReference>
<evidence type="ECO:0000313" key="6">
    <source>
        <dbReference type="Proteomes" id="UP000800040"/>
    </source>
</evidence>
<protein>
    <recommendedName>
        <fullName evidence="1">tRNA(Phe) (4-demethylwyosine(37)-C(7)) aminocarboxypropyltransferase</fullName>
        <ecNumber evidence="1">2.5.1.114</ecNumber>
    </recommendedName>
</protein>
<dbReference type="GO" id="GO:0005737">
    <property type="term" value="C:cytoplasm"/>
    <property type="evidence" value="ECO:0007669"/>
    <property type="project" value="TreeGrafter"/>
</dbReference>
<evidence type="ECO:0000256" key="1">
    <source>
        <dbReference type="ARBA" id="ARBA00012265"/>
    </source>
</evidence>
<dbReference type="SUPFAM" id="SSF53335">
    <property type="entry name" value="S-adenosyl-L-methionine-dependent methyltransferases"/>
    <property type="match status" value="1"/>
</dbReference>
<evidence type="ECO:0000313" key="5">
    <source>
        <dbReference type="EMBL" id="KAF1839385.1"/>
    </source>
</evidence>
<feature type="region of interest" description="Disordered" evidence="3">
    <location>
        <begin position="31"/>
        <end position="63"/>
    </location>
</feature>
<dbReference type="PANTHER" id="PTHR23245">
    <property type="entry name" value="TRNA METHYLTRANSFERASE"/>
    <property type="match status" value="1"/>
</dbReference>
<dbReference type="GO" id="GO:0008175">
    <property type="term" value="F:tRNA methyltransferase activity"/>
    <property type="evidence" value="ECO:0007669"/>
    <property type="project" value="TreeGrafter"/>
</dbReference>
<comment type="catalytic activity">
    <reaction evidence="2">
        <text>4-demethylwyosine(37) in tRNA(Phe) + S-adenosyl-L-methionine = 4-demethyl-7-[(3S)-3-amino-3-carboxypropyl]wyosine(37) in tRNA(Phe) + S-methyl-5'-thioadenosine + H(+)</text>
        <dbReference type="Rhea" id="RHEA:36355"/>
        <dbReference type="Rhea" id="RHEA-COMP:10164"/>
        <dbReference type="Rhea" id="RHEA-COMP:10378"/>
        <dbReference type="ChEBI" id="CHEBI:15378"/>
        <dbReference type="ChEBI" id="CHEBI:17509"/>
        <dbReference type="ChEBI" id="CHEBI:59789"/>
        <dbReference type="ChEBI" id="CHEBI:64315"/>
        <dbReference type="ChEBI" id="CHEBI:73550"/>
        <dbReference type="EC" id="2.5.1.114"/>
    </reaction>
</comment>
<reference evidence="5" key="1">
    <citation type="submission" date="2020-01" db="EMBL/GenBank/DDBJ databases">
        <authorList>
            <consortium name="DOE Joint Genome Institute"/>
            <person name="Haridas S."/>
            <person name="Albert R."/>
            <person name="Binder M."/>
            <person name="Bloem J."/>
            <person name="Labutti K."/>
            <person name="Salamov A."/>
            <person name="Andreopoulos B."/>
            <person name="Baker S.E."/>
            <person name="Barry K."/>
            <person name="Bills G."/>
            <person name="Bluhm B.H."/>
            <person name="Cannon C."/>
            <person name="Castanera R."/>
            <person name="Culley D.E."/>
            <person name="Daum C."/>
            <person name="Ezra D."/>
            <person name="Gonzalez J.B."/>
            <person name="Henrissat B."/>
            <person name="Kuo A."/>
            <person name="Liang C."/>
            <person name="Lipzen A."/>
            <person name="Lutzoni F."/>
            <person name="Magnuson J."/>
            <person name="Mondo S."/>
            <person name="Nolan M."/>
            <person name="Ohm R."/>
            <person name="Pangilinan J."/>
            <person name="Park H.-J."/>
            <person name="Ramirez L."/>
            <person name="Alfaro M."/>
            <person name="Sun H."/>
            <person name="Tritt A."/>
            <person name="Yoshinaga Y."/>
            <person name="Zwiers L.-H."/>
            <person name="Turgeon B.G."/>
            <person name="Goodwin S.B."/>
            <person name="Spatafora J.W."/>
            <person name="Crous P.W."/>
            <person name="Grigoriev I.V."/>
        </authorList>
    </citation>
    <scope>NUCLEOTIDE SEQUENCE</scope>
    <source>
        <strain evidence="5">P77</strain>
    </source>
</reference>
<feature type="region of interest" description="Disordered" evidence="3">
    <location>
        <begin position="245"/>
        <end position="264"/>
    </location>
</feature>
<dbReference type="AlphaFoldDB" id="A0A6A5KLN9"/>
<organism evidence="5 6">
    <name type="scientific">Decorospora gaudefroyi</name>
    <dbReference type="NCBI Taxonomy" id="184978"/>
    <lineage>
        <taxon>Eukaryota</taxon>
        <taxon>Fungi</taxon>
        <taxon>Dikarya</taxon>
        <taxon>Ascomycota</taxon>
        <taxon>Pezizomycotina</taxon>
        <taxon>Dothideomycetes</taxon>
        <taxon>Pleosporomycetidae</taxon>
        <taxon>Pleosporales</taxon>
        <taxon>Pleosporineae</taxon>
        <taxon>Pleosporaceae</taxon>
        <taxon>Decorospora</taxon>
    </lineage>
</organism>
<dbReference type="InterPro" id="IPR030382">
    <property type="entry name" value="MeTrfase_TRM5/TYW2"/>
</dbReference>
<dbReference type="OrthoDB" id="2387925at2759"/>
<dbReference type="EC" id="2.5.1.114" evidence="1"/>
<dbReference type="InterPro" id="IPR029063">
    <property type="entry name" value="SAM-dependent_MTases_sf"/>
</dbReference>
<name>A0A6A5KLN9_9PLEO</name>
<dbReference type="EMBL" id="ML975245">
    <property type="protein sequence ID" value="KAF1839385.1"/>
    <property type="molecule type" value="Genomic_DNA"/>
</dbReference>
<dbReference type="Gene3D" id="3.40.50.150">
    <property type="entry name" value="Vaccinia Virus protein VP39"/>
    <property type="match status" value="1"/>
</dbReference>